<accession>A0A378KAG2</accession>
<dbReference type="PROSITE" id="PS50943">
    <property type="entry name" value="HTH_CROC1"/>
    <property type="match status" value="1"/>
</dbReference>
<dbReference type="AlphaFoldDB" id="A0A378KAG2"/>
<dbReference type="OrthoDB" id="9791537at2"/>
<dbReference type="GO" id="GO:0003677">
    <property type="term" value="F:DNA binding"/>
    <property type="evidence" value="ECO:0007669"/>
    <property type="project" value="InterPro"/>
</dbReference>
<dbReference type="InterPro" id="IPR001387">
    <property type="entry name" value="Cro/C1-type_HTH"/>
</dbReference>
<evidence type="ECO:0000313" key="2">
    <source>
        <dbReference type="EMBL" id="STX81489.1"/>
    </source>
</evidence>
<dbReference type="InterPro" id="IPR010982">
    <property type="entry name" value="Lambda_DNA-bd_dom_sf"/>
</dbReference>
<dbReference type="CDD" id="cd00093">
    <property type="entry name" value="HTH_XRE"/>
    <property type="match status" value="1"/>
</dbReference>
<dbReference type="Gene3D" id="1.10.260.40">
    <property type="entry name" value="lambda repressor-like DNA-binding domains"/>
    <property type="match status" value="1"/>
</dbReference>
<reference evidence="2 3" key="1">
    <citation type="submission" date="2018-06" db="EMBL/GenBank/DDBJ databases">
        <authorList>
            <consortium name="Pathogen Informatics"/>
            <person name="Doyle S."/>
        </authorList>
    </citation>
    <scope>NUCLEOTIDE SEQUENCE [LARGE SCALE GENOMIC DNA]</scope>
    <source>
        <strain evidence="2 3">NCTC13316</strain>
    </source>
</reference>
<dbReference type="SUPFAM" id="SSF47413">
    <property type="entry name" value="lambda repressor-like DNA-binding domains"/>
    <property type="match status" value="1"/>
</dbReference>
<proteinExistence type="predicted"/>
<evidence type="ECO:0000313" key="3">
    <source>
        <dbReference type="Proteomes" id="UP000254794"/>
    </source>
</evidence>
<dbReference type="Proteomes" id="UP000254794">
    <property type="component" value="Unassembled WGS sequence"/>
</dbReference>
<name>A0A378KAG2_9GAMM</name>
<dbReference type="Pfam" id="PF13443">
    <property type="entry name" value="HTH_26"/>
    <property type="match status" value="1"/>
</dbReference>
<dbReference type="SMART" id="SM00530">
    <property type="entry name" value="HTH_XRE"/>
    <property type="match status" value="1"/>
</dbReference>
<organism evidence="2 3">
    <name type="scientific">Legionella busanensis</name>
    <dbReference type="NCBI Taxonomy" id="190655"/>
    <lineage>
        <taxon>Bacteria</taxon>
        <taxon>Pseudomonadati</taxon>
        <taxon>Pseudomonadota</taxon>
        <taxon>Gammaproteobacteria</taxon>
        <taxon>Legionellales</taxon>
        <taxon>Legionellaceae</taxon>
        <taxon>Legionella</taxon>
    </lineage>
</organism>
<keyword evidence="3" id="KW-1185">Reference proteome</keyword>
<sequence>MSNKLVKNLNTLMINHNLNTLNLSRETQIPQPTLHHLLSGKTKKPRSVLLKKLADFFNVSVPVLLETELSHNKSIDSIMNFPILSWNQETLCFYKQALDNELIVGTYPENCFSFFIRQKFCHSSWPNQSLAVIAPNKPLEDATYGLVYLKKHGLILNKIYKEQGNYFIKFNKTADEVLLLKINLDEARWFGQLIELRLARQALDDYL</sequence>
<feature type="domain" description="HTH cro/C1-type" evidence="1">
    <location>
        <begin position="23"/>
        <end position="64"/>
    </location>
</feature>
<dbReference type="EMBL" id="UGOD01000005">
    <property type="protein sequence ID" value="STX81489.1"/>
    <property type="molecule type" value="Genomic_DNA"/>
</dbReference>
<protein>
    <submittedName>
        <fullName evidence="2">HTH-type transcriptional regulator</fullName>
    </submittedName>
</protein>
<evidence type="ECO:0000259" key="1">
    <source>
        <dbReference type="PROSITE" id="PS50943"/>
    </source>
</evidence>
<gene>
    <name evidence="2" type="ORF">NCTC13316_03362</name>
</gene>
<dbReference type="RefSeq" id="WP_115332870.1">
    <property type="nucleotide sequence ID" value="NZ_CAAAHP010000008.1"/>
</dbReference>